<evidence type="ECO:0000256" key="1">
    <source>
        <dbReference type="ARBA" id="ARBA00022676"/>
    </source>
</evidence>
<dbReference type="Proteomes" id="UP000247569">
    <property type="component" value="Unassembled WGS sequence"/>
</dbReference>
<dbReference type="GO" id="GO:0016757">
    <property type="term" value="F:glycosyltransferase activity"/>
    <property type="evidence" value="ECO:0007669"/>
    <property type="project" value="UniProtKB-KW"/>
</dbReference>
<dbReference type="GO" id="GO:1903509">
    <property type="term" value="P:liposaccharide metabolic process"/>
    <property type="evidence" value="ECO:0007669"/>
    <property type="project" value="UniProtKB-ARBA"/>
</dbReference>
<organism evidence="5 6">
    <name type="scientific">Nocardia tenerifensis</name>
    <dbReference type="NCBI Taxonomy" id="228006"/>
    <lineage>
        <taxon>Bacteria</taxon>
        <taxon>Bacillati</taxon>
        <taxon>Actinomycetota</taxon>
        <taxon>Actinomycetes</taxon>
        <taxon>Mycobacteriales</taxon>
        <taxon>Nocardiaceae</taxon>
        <taxon>Nocardia</taxon>
    </lineage>
</organism>
<dbReference type="AlphaFoldDB" id="A0A318JWA4"/>
<dbReference type="GO" id="GO:1901137">
    <property type="term" value="P:carbohydrate derivative biosynthetic process"/>
    <property type="evidence" value="ECO:0007669"/>
    <property type="project" value="UniProtKB-ARBA"/>
</dbReference>
<keyword evidence="2 5" id="KW-0808">Transferase</keyword>
<dbReference type="InterPro" id="IPR028098">
    <property type="entry name" value="Glyco_trans_4-like_N"/>
</dbReference>
<evidence type="ECO:0000313" key="5">
    <source>
        <dbReference type="EMBL" id="PXX58357.1"/>
    </source>
</evidence>
<accession>A0A318JWA4</accession>
<dbReference type="Pfam" id="PF00534">
    <property type="entry name" value="Glycos_transf_1"/>
    <property type="match status" value="1"/>
</dbReference>
<dbReference type="RefSeq" id="WP_040741670.1">
    <property type="nucleotide sequence ID" value="NZ_QJKF01000014.1"/>
</dbReference>
<name>A0A318JWA4_9NOCA</name>
<dbReference type="InterPro" id="IPR050194">
    <property type="entry name" value="Glycosyltransferase_grp1"/>
</dbReference>
<dbReference type="InterPro" id="IPR001296">
    <property type="entry name" value="Glyco_trans_1"/>
</dbReference>
<dbReference type="Pfam" id="PF13439">
    <property type="entry name" value="Glyco_transf_4"/>
    <property type="match status" value="1"/>
</dbReference>
<keyword evidence="6" id="KW-1185">Reference proteome</keyword>
<keyword evidence="1" id="KW-0328">Glycosyltransferase</keyword>
<dbReference type="PANTHER" id="PTHR45947">
    <property type="entry name" value="SULFOQUINOVOSYL TRANSFERASE SQD2"/>
    <property type="match status" value="1"/>
</dbReference>
<dbReference type="Gene3D" id="3.40.50.2000">
    <property type="entry name" value="Glycogen Phosphorylase B"/>
    <property type="match status" value="2"/>
</dbReference>
<evidence type="ECO:0000259" key="4">
    <source>
        <dbReference type="Pfam" id="PF13439"/>
    </source>
</evidence>
<evidence type="ECO:0000256" key="2">
    <source>
        <dbReference type="ARBA" id="ARBA00022679"/>
    </source>
</evidence>
<dbReference type="OrthoDB" id="9801573at2"/>
<comment type="caution">
    <text evidence="5">The sequence shown here is derived from an EMBL/GenBank/DDBJ whole genome shotgun (WGS) entry which is preliminary data.</text>
</comment>
<feature type="domain" description="Glycosyltransferase subfamily 4-like N-terminal" evidence="4">
    <location>
        <begin position="23"/>
        <end position="199"/>
    </location>
</feature>
<dbReference type="SUPFAM" id="SSF53756">
    <property type="entry name" value="UDP-Glycosyltransferase/glycogen phosphorylase"/>
    <property type="match status" value="1"/>
</dbReference>
<feature type="domain" description="Glycosyl transferase family 1" evidence="3">
    <location>
        <begin position="207"/>
        <end position="340"/>
    </location>
</feature>
<gene>
    <name evidence="5" type="ORF">DFR70_11439</name>
</gene>
<evidence type="ECO:0000259" key="3">
    <source>
        <dbReference type="Pfam" id="PF00534"/>
    </source>
</evidence>
<reference evidence="5 6" key="1">
    <citation type="submission" date="2018-05" db="EMBL/GenBank/DDBJ databases">
        <title>Genomic Encyclopedia of Type Strains, Phase IV (KMG-IV): sequencing the most valuable type-strain genomes for metagenomic binning, comparative biology and taxonomic classification.</title>
        <authorList>
            <person name="Goeker M."/>
        </authorList>
    </citation>
    <scope>NUCLEOTIDE SEQUENCE [LARGE SCALE GENOMIC DNA]</scope>
    <source>
        <strain evidence="5 6">DSM 44704</strain>
    </source>
</reference>
<evidence type="ECO:0000313" key="6">
    <source>
        <dbReference type="Proteomes" id="UP000247569"/>
    </source>
</evidence>
<dbReference type="EMBL" id="QJKF01000014">
    <property type="protein sequence ID" value="PXX58357.1"/>
    <property type="molecule type" value="Genomic_DNA"/>
</dbReference>
<sequence>MTQPRARKSQPRIAIVHERFTEFGGSEAVVGELAETWPGAEVFAPIVDPAGVRPPLTTVHDTWLSRAHAATGRRSHAPLLPLVPRALRRLPLRNRFDAVVVSHHAFATQAAFATDAPVIAYVHSPARWAWDKDFRAQEAGGRAGQLALAALGNLARRSELRAAPRLSHIVANSRAVAARVSDWWGLPASVTYPPVRIDRFTPDPDVEREDFFLFAGRLVPYKRPDLAVLAAQRAGRRLVVLGDGRFRAHLEALAGPETTFLGATSHDVLLDTYRRCRALIMPGVEDFGIVPVEAMACGTPVLAVAQGGALDTVRPGRTGEHVPHGPDAAVVDQLAKAMLDFDPARYRPATIRAHAETFSPAAFHTQMADTVARYLR</sequence>
<dbReference type="PANTHER" id="PTHR45947:SF3">
    <property type="entry name" value="SULFOQUINOVOSYL TRANSFERASE SQD2"/>
    <property type="match status" value="1"/>
</dbReference>
<protein>
    <submittedName>
        <fullName evidence="5">Glycosyltransferase involved in cell wall biosynthesis</fullName>
    </submittedName>
</protein>
<proteinExistence type="predicted"/>